<dbReference type="GO" id="GO:0000309">
    <property type="term" value="F:nicotinamide-nucleotide adenylyltransferase activity"/>
    <property type="evidence" value="ECO:0007669"/>
    <property type="project" value="TreeGrafter"/>
</dbReference>
<dbReference type="PANTHER" id="PTHR31285">
    <property type="entry name" value="NICOTINAMIDE MONONUCLEOTIDE ADENYLYLTRANSFERASE"/>
    <property type="match status" value="1"/>
</dbReference>
<dbReference type="AlphaFoldDB" id="A0A1B8GE75"/>
<evidence type="ECO:0000313" key="2">
    <source>
        <dbReference type="Proteomes" id="UP000091956"/>
    </source>
</evidence>
<organism evidence="1 2">
    <name type="scientific">Pseudogymnoascus verrucosus</name>
    <dbReference type="NCBI Taxonomy" id="342668"/>
    <lineage>
        <taxon>Eukaryota</taxon>
        <taxon>Fungi</taxon>
        <taxon>Dikarya</taxon>
        <taxon>Ascomycota</taxon>
        <taxon>Pezizomycotina</taxon>
        <taxon>Leotiomycetes</taxon>
        <taxon>Thelebolales</taxon>
        <taxon>Thelebolaceae</taxon>
        <taxon>Pseudogymnoascus</taxon>
    </lineage>
</organism>
<dbReference type="GeneID" id="28840439"/>
<accession>A0A1B8GE75</accession>
<dbReference type="STRING" id="342668.A0A1B8GE75"/>
<reference evidence="2" key="2">
    <citation type="journal article" date="2018" name="Nat. Commun.">
        <title>Extreme sensitivity to ultraviolet light in the fungal pathogen causing white-nose syndrome of bats.</title>
        <authorList>
            <person name="Palmer J.M."/>
            <person name="Drees K.P."/>
            <person name="Foster J.T."/>
            <person name="Lindner D.L."/>
        </authorList>
    </citation>
    <scope>NUCLEOTIDE SEQUENCE [LARGE SCALE GENOMIC DNA]</scope>
    <source>
        <strain evidence="2">UAMH 10579</strain>
    </source>
</reference>
<dbReference type="RefSeq" id="XP_018127862.2">
    <property type="nucleotide sequence ID" value="XM_018276489.2"/>
</dbReference>
<sequence length="307" mass="34171">MASRVSHCILPSLRKHFLVFSSLRLSVFHSTIYPPHHRRHTQQTMSPSPPSLQILTPTPPPSTPKPKTLFILDSSFNPPTVAHLHLARSALFSRDEERYPHPRRVLLLLATKNADKPDVEAGRENRVTMMRVLAGDVVGYRGAGKGKEGGEEKDREGVDIALTPHALFIDKARVIAEESTYSGAKKVFILGFDTLKRLLEVRYYDPPSLSGLGPLFQGGVRVHLRAGGEEEEGEQRRWIESLGGEGGEMERNGGRREWVRGMEVVEAQEGEVSSSEVRRRVKAGEGVEGLVTEGIEEVIERKGLYRA</sequence>
<gene>
    <name evidence="1" type="ORF">VE01_07053</name>
</gene>
<dbReference type="PANTHER" id="PTHR31285:SF0">
    <property type="entry name" value="NICOTINAMIDE MONONUCLEOTIDE ADENYLYLTRANSFERASE"/>
    <property type="match status" value="1"/>
</dbReference>
<name>A0A1B8GE75_9PEZI</name>
<dbReference type="GO" id="GO:0016887">
    <property type="term" value="F:ATP hydrolysis activity"/>
    <property type="evidence" value="ECO:0007669"/>
    <property type="project" value="TreeGrafter"/>
</dbReference>
<reference evidence="1 2" key="1">
    <citation type="submission" date="2016-03" db="EMBL/GenBank/DDBJ databases">
        <title>Comparative genomics of Pseudogymnoascus destructans, the fungus causing white-nose syndrome of bats.</title>
        <authorList>
            <person name="Palmer J.M."/>
            <person name="Drees K.P."/>
            <person name="Foster J.T."/>
            <person name="Lindner D.L."/>
        </authorList>
    </citation>
    <scope>NUCLEOTIDE SEQUENCE [LARGE SCALE GENOMIC DNA]</scope>
    <source>
        <strain evidence="1 2">UAMH 10579</strain>
    </source>
</reference>
<dbReference type="EMBL" id="KV460246">
    <property type="protein sequence ID" value="OBT94129.2"/>
    <property type="molecule type" value="Genomic_DNA"/>
</dbReference>
<protein>
    <recommendedName>
        <fullName evidence="3">Nicotinamide-nucleotide adenylyltransferase</fullName>
    </recommendedName>
</protein>
<dbReference type="GO" id="GO:0005737">
    <property type="term" value="C:cytoplasm"/>
    <property type="evidence" value="ECO:0007669"/>
    <property type="project" value="TreeGrafter"/>
</dbReference>
<evidence type="ECO:0000313" key="1">
    <source>
        <dbReference type="EMBL" id="OBT94129.2"/>
    </source>
</evidence>
<dbReference type="InterPro" id="IPR014729">
    <property type="entry name" value="Rossmann-like_a/b/a_fold"/>
</dbReference>
<dbReference type="Gene3D" id="3.40.50.620">
    <property type="entry name" value="HUPs"/>
    <property type="match status" value="1"/>
</dbReference>
<dbReference type="GO" id="GO:0005634">
    <property type="term" value="C:nucleus"/>
    <property type="evidence" value="ECO:0007669"/>
    <property type="project" value="TreeGrafter"/>
</dbReference>
<dbReference type="SUPFAM" id="SSF52374">
    <property type="entry name" value="Nucleotidylyl transferase"/>
    <property type="match status" value="1"/>
</dbReference>
<proteinExistence type="predicted"/>
<keyword evidence="2" id="KW-1185">Reference proteome</keyword>
<dbReference type="Proteomes" id="UP000091956">
    <property type="component" value="Unassembled WGS sequence"/>
</dbReference>
<evidence type="ECO:0008006" key="3">
    <source>
        <dbReference type="Google" id="ProtNLM"/>
    </source>
</evidence>